<dbReference type="Proteomes" id="UP001183585">
    <property type="component" value="Unassembled WGS sequence"/>
</dbReference>
<comment type="caution">
    <text evidence="2">The sequence shown here is derived from an EMBL/GenBank/DDBJ whole genome shotgun (WGS) entry which is preliminary data.</text>
</comment>
<evidence type="ECO:0000313" key="3">
    <source>
        <dbReference type="Proteomes" id="UP001183585"/>
    </source>
</evidence>
<sequence length="357" mass="38138">MHHPRPASRATDPRATSPRAAGALVESPLQLLCTVEAHAAGYGGTDTHVHVRDDVPALGDALAAVRELRLPEGLTFDLAGRRSALTAREPVWLVGDAFSGLFQATAPLRRTERIVLVDDGLATLELCRLLVRRAPLVRIGSRAPAPRRRLGAVAAGRLRSLAADGRVTIFTALPLAPDLAAGLRAQGFEVRPNRFGWLTAQPADAAMTEPTIVVGSAMAADGLIDQDRYVDWIRSLAKEGELRYLPHRRQTPELLATLASIDGVVVDAPGAPVEIRLRGLRAGQRVLSLPSTSTILLTTIISPLGVPVTALDVPADWWTPRASADHRAHLTSVVDLARQARAAVEDASENDSPEANE</sequence>
<dbReference type="RefSeq" id="WP_274996227.1">
    <property type="nucleotide sequence ID" value="NZ_JAJQQP010000011.1"/>
</dbReference>
<proteinExistence type="predicted"/>
<evidence type="ECO:0000256" key="1">
    <source>
        <dbReference type="SAM" id="MobiDB-lite"/>
    </source>
</evidence>
<feature type="region of interest" description="Disordered" evidence="1">
    <location>
        <begin position="1"/>
        <end position="21"/>
    </location>
</feature>
<name>A0ABU2CRW6_9MICO</name>
<evidence type="ECO:0000313" key="2">
    <source>
        <dbReference type="EMBL" id="MDR7384087.1"/>
    </source>
</evidence>
<reference evidence="2 3" key="1">
    <citation type="submission" date="2023-07" db="EMBL/GenBank/DDBJ databases">
        <title>Sequencing the genomes of 1000 actinobacteria strains.</title>
        <authorList>
            <person name="Klenk H.-P."/>
        </authorList>
    </citation>
    <scope>NUCLEOTIDE SEQUENCE [LARGE SCALE GENOMIC DNA]</scope>
    <source>
        <strain evidence="2 3">DSM 45554</strain>
    </source>
</reference>
<keyword evidence="3" id="KW-1185">Reference proteome</keyword>
<accession>A0ABU2CRW6</accession>
<organism evidence="2 3">
    <name type="scientific">Promicromonospora iranensis</name>
    <dbReference type="NCBI Taxonomy" id="1105144"/>
    <lineage>
        <taxon>Bacteria</taxon>
        <taxon>Bacillati</taxon>
        <taxon>Actinomycetota</taxon>
        <taxon>Actinomycetes</taxon>
        <taxon>Micrococcales</taxon>
        <taxon>Promicromonosporaceae</taxon>
        <taxon>Promicromonospora</taxon>
    </lineage>
</organism>
<gene>
    <name evidence="2" type="ORF">J2S48_003602</name>
</gene>
<dbReference type="EMBL" id="JAVDYE010000001">
    <property type="protein sequence ID" value="MDR7384087.1"/>
    <property type="molecule type" value="Genomic_DNA"/>
</dbReference>
<protein>
    <submittedName>
        <fullName evidence="2">Uncharacterized protein</fullName>
    </submittedName>
</protein>